<keyword evidence="2" id="KW-0175">Coiled coil</keyword>
<evidence type="ECO:0000256" key="3">
    <source>
        <dbReference type="SAM" id="SignalP"/>
    </source>
</evidence>
<evidence type="ECO:0000313" key="6">
    <source>
        <dbReference type="Proteomes" id="UP000198767"/>
    </source>
</evidence>
<dbReference type="Proteomes" id="UP000198767">
    <property type="component" value="Unassembled WGS sequence"/>
</dbReference>
<feature type="signal peptide" evidence="3">
    <location>
        <begin position="1"/>
        <end position="24"/>
    </location>
</feature>
<dbReference type="Gene3D" id="3.30.1950.10">
    <property type="entry name" value="wza like domain"/>
    <property type="match status" value="1"/>
</dbReference>
<accession>A0A1G5RD57</accession>
<proteinExistence type="predicted"/>
<dbReference type="AlphaFoldDB" id="A0A1G5RD57"/>
<dbReference type="InterPro" id="IPR003715">
    <property type="entry name" value="Poly_export_N"/>
</dbReference>
<gene>
    <name evidence="5" type="ORF">SAMN04488118_11336</name>
</gene>
<dbReference type="GO" id="GO:0015159">
    <property type="term" value="F:polysaccharide transmembrane transporter activity"/>
    <property type="evidence" value="ECO:0007669"/>
    <property type="project" value="InterPro"/>
</dbReference>
<keyword evidence="1 3" id="KW-0732">Signal</keyword>
<evidence type="ECO:0000256" key="1">
    <source>
        <dbReference type="ARBA" id="ARBA00022729"/>
    </source>
</evidence>
<dbReference type="STRING" id="1156985.SAMN04488118_11336"/>
<dbReference type="EMBL" id="FMWG01000013">
    <property type="protein sequence ID" value="SCZ71936.1"/>
    <property type="molecule type" value="Genomic_DNA"/>
</dbReference>
<dbReference type="InterPro" id="IPR049712">
    <property type="entry name" value="Poly_export"/>
</dbReference>
<name>A0A1G5RD57_9RHOB</name>
<evidence type="ECO:0000259" key="4">
    <source>
        <dbReference type="Pfam" id="PF02563"/>
    </source>
</evidence>
<evidence type="ECO:0000313" key="5">
    <source>
        <dbReference type="EMBL" id="SCZ71936.1"/>
    </source>
</evidence>
<dbReference type="Pfam" id="PF02563">
    <property type="entry name" value="Poly_export"/>
    <property type="match status" value="1"/>
</dbReference>
<feature type="domain" description="Polysaccharide export protein N-terminal" evidence="4">
    <location>
        <begin position="23"/>
        <end position="86"/>
    </location>
</feature>
<keyword evidence="6" id="KW-1185">Reference proteome</keyword>
<feature type="coiled-coil region" evidence="2">
    <location>
        <begin position="322"/>
        <end position="349"/>
    </location>
</feature>
<organism evidence="5 6">
    <name type="scientific">Epibacterium ulvae</name>
    <dbReference type="NCBI Taxonomy" id="1156985"/>
    <lineage>
        <taxon>Bacteria</taxon>
        <taxon>Pseudomonadati</taxon>
        <taxon>Pseudomonadota</taxon>
        <taxon>Alphaproteobacteria</taxon>
        <taxon>Rhodobacterales</taxon>
        <taxon>Roseobacteraceae</taxon>
        <taxon>Epibacterium</taxon>
    </lineage>
</organism>
<dbReference type="PANTHER" id="PTHR33619">
    <property type="entry name" value="POLYSACCHARIDE EXPORT PROTEIN GFCE-RELATED"/>
    <property type="match status" value="1"/>
</dbReference>
<reference evidence="5 6" key="1">
    <citation type="submission" date="2016-10" db="EMBL/GenBank/DDBJ databases">
        <authorList>
            <person name="de Groot N.N."/>
        </authorList>
    </citation>
    <scope>NUCLEOTIDE SEQUENCE [LARGE SCALE GENOMIC DNA]</scope>
    <source>
        <strain evidence="5 6">U95</strain>
    </source>
</reference>
<feature type="chain" id="PRO_5011769330" evidence="3">
    <location>
        <begin position="25"/>
        <end position="402"/>
    </location>
</feature>
<evidence type="ECO:0000256" key="2">
    <source>
        <dbReference type="SAM" id="Coils"/>
    </source>
</evidence>
<dbReference type="PANTHER" id="PTHR33619:SF3">
    <property type="entry name" value="POLYSACCHARIDE EXPORT PROTEIN GFCE-RELATED"/>
    <property type="match status" value="1"/>
</dbReference>
<sequence length="402" mass="44672">MVLYLLRRVGLILLFSCAAISAQAQKDITIAPGDTLSFWIIGALDAPRTVPIQADGTVMLPLVGPLSVAGLTISQAREKLATRLRDVPVRIVTQEGRELRIGLRPNEIGLDVAQFRPIYMSGDVNAIGEVEYRPHLTARQAVVKAGGLLRLEFSAANEIPIGLMTQRVRLQQQVDTSTSILQLLAHHYLLLNPDTDLTTEPLLRQIPDLPLTDGVLTQVEMRKTLLEREALNRQNVLKQLEARVDVIESLERSSANSMEIAQSSVERLTKLNDQGLLRTEAMDSARQGFLQSQTRALQAASERLRISLEIARLENEGTTDALEMSEDLLEDVKAELERLQTSKAQLQVLNWNAGQYQPLDEAPRAAEVILTLFRNENGQTTERKIEFDDILLPGDVLNVSLQ</sequence>
<protein>
    <submittedName>
        <fullName evidence="5">Polysaccharide biosynthesis/export protein</fullName>
    </submittedName>
</protein>